<organism evidence="1 2">
    <name type="scientific">Naganishia adeliensis</name>
    <dbReference type="NCBI Taxonomy" id="92952"/>
    <lineage>
        <taxon>Eukaryota</taxon>
        <taxon>Fungi</taxon>
        <taxon>Dikarya</taxon>
        <taxon>Basidiomycota</taxon>
        <taxon>Agaricomycotina</taxon>
        <taxon>Tremellomycetes</taxon>
        <taxon>Filobasidiales</taxon>
        <taxon>Filobasidiaceae</taxon>
        <taxon>Naganishia</taxon>
    </lineage>
</organism>
<evidence type="ECO:0000313" key="1">
    <source>
        <dbReference type="EMBL" id="KAJ9105787.1"/>
    </source>
</evidence>
<comment type="caution">
    <text evidence="1">The sequence shown here is derived from an EMBL/GenBank/DDBJ whole genome shotgun (WGS) entry which is preliminary data.</text>
</comment>
<evidence type="ECO:0000313" key="2">
    <source>
        <dbReference type="Proteomes" id="UP001230649"/>
    </source>
</evidence>
<protein>
    <submittedName>
        <fullName evidence="1">Uncharacterized protein</fullName>
    </submittedName>
</protein>
<dbReference type="Proteomes" id="UP001230649">
    <property type="component" value="Unassembled WGS sequence"/>
</dbReference>
<reference evidence="1" key="1">
    <citation type="submission" date="2023-04" db="EMBL/GenBank/DDBJ databases">
        <title>Draft Genome sequencing of Naganishia species isolated from polar environments using Oxford Nanopore Technology.</title>
        <authorList>
            <person name="Leo P."/>
            <person name="Venkateswaran K."/>
        </authorList>
    </citation>
    <scope>NUCLEOTIDE SEQUENCE</scope>
    <source>
        <strain evidence="1">MNA-CCFEE 5262</strain>
    </source>
</reference>
<name>A0ACC2W2G2_9TREE</name>
<dbReference type="EMBL" id="JASBWS010000047">
    <property type="protein sequence ID" value="KAJ9105787.1"/>
    <property type="molecule type" value="Genomic_DNA"/>
</dbReference>
<accession>A0ACC2W2G2</accession>
<gene>
    <name evidence="1" type="ORF">QFC20_004274</name>
</gene>
<keyword evidence="2" id="KW-1185">Reference proteome</keyword>
<sequence>MLSRSFKSTWTKPMPRANDPRQARTGNQREDRGTRDEERRPGKGVGEEKKRTREGFERCILFANGESSRRLRITATPRERGITVRSSKRYAAAMSIAAMSEPAACAEVSKAEVEKNTHELAELRKDGDEFKRGGKDVPVVKGTVKPPRCELHTAN</sequence>
<proteinExistence type="predicted"/>